<reference evidence="1 2" key="1">
    <citation type="submission" date="2013-09" db="EMBL/GenBank/DDBJ databases">
        <title>Corchorus capsularis genome sequencing.</title>
        <authorList>
            <person name="Alam M."/>
            <person name="Haque M.S."/>
            <person name="Islam M.S."/>
            <person name="Emdad E.M."/>
            <person name="Islam M.M."/>
            <person name="Ahmed B."/>
            <person name="Halim A."/>
            <person name="Hossen Q.M.M."/>
            <person name="Hossain M.Z."/>
            <person name="Ahmed R."/>
            <person name="Khan M.M."/>
            <person name="Islam R."/>
            <person name="Rashid M.M."/>
            <person name="Khan S.A."/>
            <person name="Rahman M.S."/>
            <person name="Alam M."/>
        </authorList>
    </citation>
    <scope>NUCLEOTIDE SEQUENCE [LARGE SCALE GENOMIC DNA]</scope>
    <source>
        <strain evidence="2">cv. CVL-1</strain>
        <tissue evidence="1">Whole seedling</tissue>
    </source>
</reference>
<dbReference type="Gramene" id="OMO61899">
    <property type="protein sequence ID" value="OMO61899"/>
    <property type="gene ID" value="CCACVL1_23160"/>
</dbReference>
<dbReference type="Proteomes" id="UP000188268">
    <property type="component" value="Unassembled WGS sequence"/>
</dbReference>
<evidence type="ECO:0000313" key="2">
    <source>
        <dbReference type="Proteomes" id="UP000188268"/>
    </source>
</evidence>
<name>A0A1R3GUZ1_COCAP</name>
<comment type="caution">
    <text evidence="1">The sequence shown here is derived from an EMBL/GenBank/DDBJ whole genome shotgun (WGS) entry which is preliminary data.</text>
</comment>
<gene>
    <name evidence="1" type="ORF">CCACVL1_23160</name>
</gene>
<dbReference type="AlphaFoldDB" id="A0A1R3GUZ1"/>
<feature type="non-terminal residue" evidence="1">
    <location>
        <position position="20"/>
    </location>
</feature>
<organism evidence="1 2">
    <name type="scientific">Corchorus capsularis</name>
    <name type="common">Jute</name>
    <dbReference type="NCBI Taxonomy" id="210143"/>
    <lineage>
        <taxon>Eukaryota</taxon>
        <taxon>Viridiplantae</taxon>
        <taxon>Streptophyta</taxon>
        <taxon>Embryophyta</taxon>
        <taxon>Tracheophyta</taxon>
        <taxon>Spermatophyta</taxon>
        <taxon>Magnoliopsida</taxon>
        <taxon>eudicotyledons</taxon>
        <taxon>Gunneridae</taxon>
        <taxon>Pentapetalae</taxon>
        <taxon>rosids</taxon>
        <taxon>malvids</taxon>
        <taxon>Malvales</taxon>
        <taxon>Malvaceae</taxon>
        <taxon>Grewioideae</taxon>
        <taxon>Apeibeae</taxon>
        <taxon>Corchorus</taxon>
    </lineage>
</organism>
<dbReference type="EMBL" id="AWWV01013373">
    <property type="protein sequence ID" value="OMO61899.1"/>
    <property type="molecule type" value="Genomic_DNA"/>
</dbReference>
<protein>
    <submittedName>
        <fullName evidence="1">Uncharacterized protein</fullName>
    </submittedName>
</protein>
<keyword evidence="2" id="KW-1185">Reference proteome</keyword>
<accession>A0A1R3GUZ1</accession>
<evidence type="ECO:0000313" key="1">
    <source>
        <dbReference type="EMBL" id="OMO61899.1"/>
    </source>
</evidence>
<proteinExistence type="predicted"/>
<sequence>MAKVFPKVDPGTVAELQVVW</sequence>